<dbReference type="KEGG" id="fll:EI427_12185"/>
<dbReference type="SUPFAM" id="SSF48452">
    <property type="entry name" value="TPR-like"/>
    <property type="match status" value="2"/>
</dbReference>
<name>A0A3Q9FRD7_9BACT</name>
<feature type="repeat" description="TPR" evidence="3">
    <location>
        <begin position="29"/>
        <end position="62"/>
    </location>
</feature>
<evidence type="ECO:0000313" key="5">
    <source>
        <dbReference type="Proteomes" id="UP000267268"/>
    </source>
</evidence>
<evidence type="ECO:0000256" key="3">
    <source>
        <dbReference type="PROSITE-ProRule" id="PRU00339"/>
    </source>
</evidence>
<dbReference type="RefSeq" id="WP_126615003.1">
    <property type="nucleotide sequence ID" value="NZ_CP034562.1"/>
</dbReference>
<organism evidence="4 5">
    <name type="scientific">Flammeovirga pectinis</name>
    <dbReference type="NCBI Taxonomy" id="2494373"/>
    <lineage>
        <taxon>Bacteria</taxon>
        <taxon>Pseudomonadati</taxon>
        <taxon>Bacteroidota</taxon>
        <taxon>Cytophagia</taxon>
        <taxon>Cytophagales</taxon>
        <taxon>Flammeovirgaceae</taxon>
        <taxon>Flammeovirga</taxon>
    </lineage>
</organism>
<dbReference type="Gene3D" id="1.25.40.10">
    <property type="entry name" value="Tetratricopeptide repeat domain"/>
    <property type="match status" value="2"/>
</dbReference>
<dbReference type="InterPro" id="IPR011990">
    <property type="entry name" value="TPR-like_helical_dom_sf"/>
</dbReference>
<feature type="repeat" description="TPR" evidence="3">
    <location>
        <begin position="97"/>
        <end position="130"/>
    </location>
</feature>
<dbReference type="AlphaFoldDB" id="A0A3Q9FRD7"/>
<dbReference type="SMART" id="SM00028">
    <property type="entry name" value="TPR"/>
    <property type="match status" value="4"/>
</dbReference>
<keyword evidence="5" id="KW-1185">Reference proteome</keyword>
<dbReference type="PANTHER" id="PTHR44943">
    <property type="entry name" value="CELLULOSE SYNTHASE OPERON PROTEIN C"/>
    <property type="match status" value="1"/>
</dbReference>
<keyword evidence="1" id="KW-0677">Repeat</keyword>
<evidence type="ECO:0000256" key="1">
    <source>
        <dbReference type="ARBA" id="ARBA00022737"/>
    </source>
</evidence>
<dbReference type="PROSITE" id="PS50005">
    <property type="entry name" value="TPR"/>
    <property type="match status" value="3"/>
</dbReference>
<keyword evidence="2 3" id="KW-0802">TPR repeat</keyword>
<accession>A0A3Q9FRD7</accession>
<dbReference type="OrthoDB" id="9803982at2"/>
<dbReference type="InterPro" id="IPR051685">
    <property type="entry name" value="Ycf3/AcsC/BcsC/TPR_MFPF"/>
</dbReference>
<feature type="repeat" description="TPR" evidence="3">
    <location>
        <begin position="63"/>
        <end position="96"/>
    </location>
</feature>
<evidence type="ECO:0000313" key="4">
    <source>
        <dbReference type="EMBL" id="AZQ62970.1"/>
    </source>
</evidence>
<dbReference type="Pfam" id="PF13181">
    <property type="entry name" value="TPR_8"/>
    <property type="match status" value="1"/>
</dbReference>
<protein>
    <submittedName>
        <fullName evidence="4">Tetratricopeptide repeat protein</fullName>
    </submittedName>
</protein>
<dbReference type="Proteomes" id="UP000267268">
    <property type="component" value="Chromosome 1"/>
</dbReference>
<dbReference type="Pfam" id="PF25058">
    <property type="entry name" value="ARM_TT21"/>
    <property type="match status" value="1"/>
</dbReference>
<sequence length="447" mass="51689">MRLSKLNIIITLFCSIFFLNEGIAQNSEAKAHLETADFLLANNRYSEALDELEKAIQANPSDGSVYFKKANTYLAVTKFSEAIATLESCVQADPSYFRAYEMLGDLYSQRKQPIKAVNFYDLAFQKDPSIDQRYLYKLKILDILDQANRHRFSKPHIDDVRSLNLVESFDLDYYEAMYWNEMDSPEKAEDLMAKIIGDIEPLSGNERYYYQYIWSLFSQGKYSEASQWMDKITTSEAEAMFMIFREDYYFSLADTYFDVMDYEKSQAMIDITLGINSSYIEAFDLQKQLAAIHTTKTKVIAAQDRALMAEKDIKKRSAKLLELAILNYQSADYSTAYIHLEEFQNVLPQNERNINVIFIKTMCEKNLMQVGASTEKLKKVIHNPSINPPTKAKYNFAIALVYKEAGDYKQAENFLKAAYGGSFKNTVRYEFSEIQKLKDMKEIEAMN</sequence>
<proteinExistence type="predicted"/>
<evidence type="ECO:0000256" key="2">
    <source>
        <dbReference type="ARBA" id="ARBA00022803"/>
    </source>
</evidence>
<reference evidence="4 5" key="1">
    <citation type="submission" date="2018-12" db="EMBL/GenBank/DDBJ databases">
        <title>Flammeovirga pectinis sp. nov., isolated from the gut of the Korean scallop, Patinopecten yessoensis.</title>
        <authorList>
            <person name="Bae J.-W."/>
            <person name="Jeong Y.-S."/>
            <person name="Kang W."/>
        </authorList>
    </citation>
    <scope>NUCLEOTIDE SEQUENCE [LARGE SCALE GENOMIC DNA]</scope>
    <source>
        <strain evidence="4 5">L12M1</strain>
    </source>
</reference>
<dbReference type="PANTHER" id="PTHR44943:SF8">
    <property type="entry name" value="TPR REPEAT-CONTAINING PROTEIN MJ0263"/>
    <property type="match status" value="1"/>
</dbReference>
<dbReference type="InterPro" id="IPR019734">
    <property type="entry name" value="TPR_rpt"/>
</dbReference>
<gene>
    <name evidence="4" type="ORF">EI427_12185</name>
</gene>
<dbReference type="EMBL" id="CP034562">
    <property type="protein sequence ID" value="AZQ62970.1"/>
    <property type="molecule type" value="Genomic_DNA"/>
</dbReference>